<evidence type="ECO:0000313" key="2">
    <source>
        <dbReference type="Proteomes" id="UP000310687"/>
    </source>
</evidence>
<comment type="caution">
    <text evidence="1">The sequence shown here is derived from an EMBL/GenBank/DDBJ whole genome shotgun (WGS) entry which is preliminary data.</text>
</comment>
<gene>
    <name evidence="1" type="ORF">D6D22_09534</name>
</gene>
<name>A0A4S8X549_AURPU</name>
<reference evidence="1 2" key="1">
    <citation type="submission" date="2018-10" db="EMBL/GenBank/DDBJ databases">
        <title>Fifty Aureobasidium pullulans genomes reveal a recombining polyextremotolerant generalist.</title>
        <authorList>
            <person name="Gostincar C."/>
            <person name="Turk M."/>
            <person name="Zajc J."/>
            <person name="Gunde-Cimerman N."/>
        </authorList>
    </citation>
    <scope>NUCLEOTIDE SEQUENCE [LARGE SCALE GENOMIC DNA]</scope>
    <source>
        <strain evidence="1 2">EXF-11013</strain>
    </source>
</reference>
<sequence length="118" mass="12814">MNVSGPYRGVCSQSGLTLILPYANGRWCIECIKARFTLAIKDKLCGRLPVAVTLLSFVRGPLTPAGCAIVLQRAYHWGPLTTPPIYCAKPSCSKHLIPPIDQTASRTNNIITCPNCQT</sequence>
<dbReference type="AlphaFoldDB" id="A0A4S8X549"/>
<organism evidence="1 2">
    <name type="scientific">Aureobasidium pullulans</name>
    <name type="common">Black yeast</name>
    <name type="synonym">Pullularia pullulans</name>
    <dbReference type="NCBI Taxonomy" id="5580"/>
    <lineage>
        <taxon>Eukaryota</taxon>
        <taxon>Fungi</taxon>
        <taxon>Dikarya</taxon>
        <taxon>Ascomycota</taxon>
        <taxon>Pezizomycotina</taxon>
        <taxon>Dothideomycetes</taxon>
        <taxon>Dothideomycetidae</taxon>
        <taxon>Dothideales</taxon>
        <taxon>Saccotheciaceae</taxon>
        <taxon>Aureobasidium</taxon>
    </lineage>
</organism>
<accession>A0A4S8X549</accession>
<dbReference type="EMBL" id="QZAL01000240">
    <property type="protein sequence ID" value="THW32607.1"/>
    <property type="molecule type" value="Genomic_DNA"/>
</dbReference>
<dbReference type="Proteomes" id="UP000310687">
    <property type="component" value="Unassembled WGS sequence"/>
</dbReference>
<evidence type="ECO:0000313" key="1">
    <source>
        <dbReference type="EMBL" id="THW32607.1"/>
    </source>
</evidence>
<proteinExistence type="predicted"/>
<protein>
    <submittedName>
        <fullName evidence="1">Uncharacterized protein</fullName>
    </submittedName>
</protein>